<feature type="compositionally biased region" description="Low complexity" evidence="3">
    <location>
        <begin position="19"/>
        <end position="29"/>
    </location>
</feature>
<evidence type="ECO:0000313" key="5">
    <source>
        <dbReference type="EMBL" id="RLV63270.1"/>
    </source>
</evidence>
<feature type="domain" description="MHC class II beta chain N-terminal" evidence="4">
    <location>
        <begin position="217"/>
        <end position="283"/>
    </location>
</feature>
<dbReference type="InterPro" id="IPR011162">
    <property type="entry name" value="MHC_I/II-like_Ag-recog"/>
</dbReference>
<reference evidence="5 6" key="1">
    <citation type="journal article" date="2018" name="Proc. R. Soc. B">
        <title>A non-coding region near Follistatin controls head colour polymorphism in the Gouldian finch.</title>
        <authorList>
            <person name="Toomey M.B."/>
            <person name="Marques C.I."/>
            <person name="Andrade P."/>
            <person name="Araujo P.M."/>
            <person name="Sabatino S."/>
            <person name="Gazda M.A."/>
            <person name="Afonso S."/>
            <person name="Lopes R.J."/>
            <person name="Corbo J.C."/>
            <person name="Carneiro M."/>
        </authorList>
    </citation>
    <scope>NUCLEOTIDE SEQUENCE [LARGE SCALE GENOMIC DNA]</scope>
    <source>
        <strain evidence="5">Red01</strain>
        <tissue evidence="5">Muscle</tissue>
    </source>
</reference>
<feature type="region of interest" description="Disordered" evidence="3">
    <location>
        <begin position="1"/>
        <end position="29"/>
    </location>
</feature>
<dbReference type="Gene3D" id="2.60.40.10">
    <property type="entry name" value="Immunoglobulins"/>
    <property type="match status" value="1"/>
</dbReference>
<dbReference type="Pfam" id="PF00969">
    <property type="entry name" value="MHC_II_beta"/>
    <property type="match status" value="1"/>
</dbReference>
<dbReference type="PANTHER" id="PTHR19944:SF99">
    <property type="entry name" value="HLA CLASS II HISTOCOMPATIBILITY ANTIGEN, DRB1 BETA CHAIN"/>
    <property type="match status" value="1"/>
</dbReference>
<sequence length="643" mass="68114">MRARGAEESSVVRRGLGNRGPKPAPLRAGAARAARLLRGCCSPAGAGHGRAAAAGAVLAALVVLGAAPAAGAELSGERGSGRRWDSGGEGGKGGGGSPKLQGEEEGTPKGRAGGAGDWGQVRKGRERVGKRGKWEARAPKLSGRGAGLWEIVFKRLEKRKRSKSDPKTHGEDVKGEMGEGGCGVGIWAGSRSSGGAEGASPVLCPEHTGVFQYMGKSECHFVNGTEKVRCLWRFTYNREQYAMFDSEVGRFLWFTPSTHTLWSKKKKRTAVHWLRRYSYQYLSPFLTEACSLRPCSGAPQNLAGNRPRALSPPCPATEPRGSPSPSQSLPPSVVLPPVSQSEREPLMTHHAQCPALDSASQCRALHSHPSHSSPAHSQFLPSSLRDLHPLSQCPPSPPISLSVIPVVPGPFPVHSQSVLRPHHPSPLSPSSPQLIPVCPRSLPVTPSVSISLLPSSSQPGPAACSHPAEVVPGLAGAVVPNGDWTHQLPVVLETPYSQRGLTCSCQVEHVSLEHPLSRHWGRGEELGVLGETAGCAGSNWEGLGEQAVGLEGLRRGLEDTGEGGMGYWGMFGGAGLSLEGLEGDWGWKSRGWDEVGCAGKIGRSLGESWWGWEGTGRGFEGPGVEGSKRQEGLWWLLERPGRD</sequence>
<comment type="caution">
    <text evidence="5">The sequence shown here is derived from an EMBL/GenBank/DDBJ whole genome shotgun (WGS) entry which is preliminary data.</text>
</comment>
<feature type="compositionally biased region" description="Gly residues" evidence="3">
    <location>
        <begin position="87"/>
        <end position="97"/>
    </location>
</feature>
<evidence type="ECO:0000256" key="3">
    <source>
        <dbReference type="SAM" id="MobiDB-lite"/>
    </source>
</evidence>
<dbReference type="Gene3D" id="3.10.320.10">
    <property type="entry name" value="Class II Histocompatibility Antigen, M Beta Chain, Chain B, domain 1"/>
    <property type="match status" value="1"/>
</dbReference>
<dbReference type="GO" id="GO:0042613">
    <property type="term" value="C:MHC class II protein complex"/>
    <property type="evidence" value="ECO:0007669"/>
    <property type="project" value="InterPro"/>
</dbReference>
<dbReference type="InterPro" id="IPR050160">
    <property type="entry name" value="MHC/Immunoglobulin"/>
</dbReference>
<feature type="region of interest" description="Disordered" evidence="3">
    <location>
        <begin position="303"/>
        <end position="346"/>
    </location>
</feature>
<dbReference type="Proteomes" id="UP000276834">
    <property type="component" value="Unassembled WGS sequence"/>
</dbReference>
<feature type="compositionally biased region" description="Low complexity" evidence="3">
    <location>
        <begin position="323"/>
        <end position="340"/>
    </location>
</feature>
<dbReference type="GO" id="GO:0019882">
    <property type="term" value="P:antigen processing and presentation"/>
    <property type="evidence" value="ECO:0007669"/>
    <property type="project" value="InterPro"/>
</dbReference>
<evidence type="ECO:0000256" key="1">
    <source>
        <dbReference type="ARBA" id="ARBA00023157"/>
    </source>
</evidence>
<dbReference type="SMART" id="SM00921">
    <property type="entry name" value="MHC_II_beta"/>
    <property type="match status" value="1"/>
</dbReference>
<evidence type="ECO:0000313" key="6">
    <source>
        <dbReference type="Proteomes" id="UP000276834"/>
    </source>
</evidence>
<evidence type="ECO:0000256" key="2">
    <source>
        <dbReference type="ARBA" id="ARBA00023180"/>
    </source>
</evidence>
<evidence type="ECO:0000259" key="4">
    <source>
        <dbReference type="SMART" id="SM00921"/>
    </source>
</evidence>
<keyword evidence="2" id="KW-0325">Glycoprotein</keyword>
<dbReference type="GO" id="GO:0006955">
    <property type="term" value="P:immune response"/>
    <property type="evidence" value="ECO:0007669"/>
    <property type="project" value="InterPro"/>
</dbReference>
<feature type="compositionally biased region" description="Basic and acidic residues" evidence="3">
    <location>
        <begin position="75"/>
        <end position="86"/>
    </location>
</feature>
<protein>
    <recommendedName>
        <fullName evidence="4">MHC class II beta chain N-terminal domain-containing protein</fullName>
    </recommendedName>
</protein>
<dbReference type="OrthoDB" id="10043043at2759"/>
<feature type="non-terminal residue" evidence="5">
    <location>
        <position position="643"/>
    </location>
</feature>
<organism evidence="5 6">
    <name type="scientific">Chloebia gouldiae</name>
    <name type="common">Gouldian finch</name>
    <name type="synonym">Erythrura gouldiae</name>
    <dbReference type="NCBI Taxonomy" id="44316"/>
    <lineage>
        <taxon>Eukaryota</taxon>
        <taxon>Metazoa</taxon>
        <taxon>Chordata</taxon>
        <taxon>Craniata</taxon>
        <taxon>Vertebrata</taxon>
        <taxon>Euteleostomi</taxon>
        <taxon>Archelosauria</taxon>
        <taxon>Archosauria</taxon>
        <taxon>Dinosauria</taxon>
        <taxon>Saurischia</taxon>
        <taxon>Theropoda</taxon>
        <taxon>Coelurosauria</taxon>
        <taxon>Aves</taxon>
        <taxon>Neognathae</taxon>
        <taxon>Neoaves</taxon>
        <taxon>Telluraves</taxon>
        <taxon>Australaves</taxon>
        <taxon>Passeriformes</taxon>
        <taxon>Passeroidea</taxon>
        <taxon>Passeridae</taxon>
        <taxon>Chloebia</taxon>
    </lineage>
</organism>
<feature type="region of interest" description="Disordered" evidence="3">
    <location>
        <begin position="71"/>
        <end position="136"/>
    </location>
</feature>
<dbReference type="SUPFAM" id="SSF54452">
    <property type="entry name" value="MHC antigen-recognition domain"/>
    <property type="match status" value="1"/>
</dbReference>
<proteinExistence type="predicted"/>
<dbReference type="PANTHER" id="PTHR19944">
    <property type="entry name" value="MHC CLASS II-RELATED"/>
    <property type="match status" value="1"/>
</dbReference>
<dbReference type="EMBL" id="QUSF01003301">
    <property type="protein sequence ID" value="RLV63270.1"/>
    <property type="molecule type" value="Genomic_DNA"/>
</dbReference>
<keyword evidence="1" id="KW-1015">Disulfide bond</keyword>
<dbReference type="InterPro" id="IPR000353">
    <property type="entry name" value="MHC_II_b_N"/>
</dbReference>
<dbReference type="InterPro" id="IPR013783">
    <property type="entry name" value="Ig-like_fold"/>
</dbReference>
<dbReference type="InterPro" id="IPR014745">
    <property type="entry name" value="MHC_II_a/b_N"/>
</dbReference>
<feature type="compositionally biased region" description="Basic and acidic residues" evidence="3">
    <location>
        <begin position="126"/>
        <end position="136"/>
    </location>
</feature>
<gene>
    <name evidence="5" type="ORF">DV515_00018441</name>
</gene>
<dbReference type="AlphaFoldDB" id="A0A3L8Q7G1"/>
<accession>A0A3L8Q7G1</accession>
<keyword evidence="6" id="KW-1185">Reference proteome</keyword>
<name>A0A3L8Q7G1_CHLGU</name>
<feature type="compositionally biased region" description="Basic and acidic residues" evidence="3">
    <location>
        <begin position="1"/>
        <end position="11"/>
    </location>
</feature>